<keyword evidence="1" id="KW-1133">Transmembrane helix</keyword>
<proteinExistence type="predicted"/>
<evidence type="ECO:0000313" key="2">
    <source>
        <dbReference type="EMBL" id="OKH94795.1"/>
    </source>
</evidence>
<keyword evidence="1" id="KW-0812">Transmembrane</keyword>
<gene>
    <name evidence="2" type="ORF">AB852_11465</name>
</gene>
<dbReference type="EMBL" id="LFBV01000002">
    <property type="protein sequence ID" value="OKH94795.1"/>
    <property type="molecule type" value="Genomic_DNA"/>
</dbReference>
<protein>
    <submittedName>
        <fullName evidence="2">Uncharacterized protein</fullName>
    </submittedName>
</protein>
<dbReference type="Proteomes" id="UP000186455">
    <property type="component" value="Unassembled WGS sequence"/>
</dbReference>
<dbReference type="RefSeq" id="WP_073786763.1">
    <property type="nucleotide sequence ID" value="NZ_LFBV01000002.1"/>
</dbReference>
<dbReference type="AlphaFoldDB" id="A0A1Q4VAC0"/>
<comment type="caution">
    <text evidence="2">The sequence shown here is derived from an EMBL/GenBank/DDBJ whole genome shotgun (WGS) entry which is preliminary data.</text>
</comment>
<reference evidence="2 3" key="1">
    <citation type="submission" date="2015-06" db="EMBL/GenBank/DDBJ databases">
        <title>Cloning and characterization of the uncialamcin biosynthetic gene cluster.</title>
        <authorList>
            <person name="Yan X."/>
            <person name="Huang T."/>
            <person name="Ge H."/>
            <person name="Shen B."/>
        </authorList>
    </citation>
    <scope>NUCLEOTIDE SEQUENCE [LARGE SCALE GENOMIC DNA]</scope>
    <source>
        <strain evidence="2 3">DCA2648</strain>
    </source>
</reference>
<sequence>MLSVDVALLLGVIVVLRLRRRTESRSRNDEKMTVLIVLLLGVLIAPTPFGQWMRDVLGRLVHGVAGISF</sequence>
<keyword evidence="1" id="KW-0472">Membrane</keyword>
<keyword evidence="3" id="KW-1185">Reference proteome</keyword>
<name>A0A1Q4VAC0_9ACTN</name>
<accession>A0A1Q4VAC0</accession>
<evidence type="ECO:0000256" key="1">
    <source>
        <dbReference type="SAM" id="Phobius"/>
    </source>
</evidence>
<organism evidence="2 3">
    <name type="scientific">Streptomyces uncialis</name>
    <dbReference type="NCBI Taxonomy" id="1048205"/>
    <lineage>
        <taxon>Bacteria</taxon>
        <taxon>Bacillati</taxon>
        <taxon>Actinomycetota</taxon>
        <taxon>Actinomycetes</taxon>
        <taxon>Kitasatosporales</taxon>
        <taxon>Streptomycetaceae</taxon>
        <taxon>Streptomyces</taxon>
    </lineage>
</organism>
<feature type="transmembrane region" description="Helical" evidence="1">
    <location>
        <begin position="31"/>
        <end position="49"/>
    </location>
</feature>
<evidence type="ECO:0000313" key="3">
    <source>
        <dbReference type="Proteomes" id="UP000186455"/>
    </source>
</evidence>